<name>A0A6A6HPB0_VIRVR</name>
<accession>A0A6A6HPB0</accession>
<keyword evidence="1" id="KW-1133">Transmembrane helix</keyword>
<organism evidence="2 3">
    <name type="scientific">Viridothelium virens</name>
    <name type="common">Speckled blister lichen</name>
    <name type="synonym">Trypethelium virens</name>
    <dbReference type="NCBI Taxonomy" id="1048519"/>
    <lineage>
        <taxon>Eukaryota</taxon>
        <taxon>Fungi</taxon>
        <taxon>Dikarya</taxon>
        <taxon>Ascomycota</taxon>
        <taxon>Pezizomycotina</taxon>
        <taxon>Dothideomycetes</taxon>
        <taxon>Dothideomycetes incertae sedis</taxon>
        <taxon>Trypetheliales</taxon>
        <taxon>Trypetheliaceae</taxon>
        <taxon>Viridothelium</taxon>
    </lineage>
</organism>
<keyword evidence="1" id="KW-0472">Membrane</keyword>
<protein>
    <submittedName>
        <fullName evidence="2">Uncharacterized protein</fullName>
    </submittedName>
</protein>
<gene>
    <name evidence="2" type="ORF">EV356DRAFT_2332</name>
</gene>
<feature type="transmembrane region" description="Helical" evidence="1">
    <location>
        <begin position="12"/>
        <end position="35"/>
    </location>
</feature>
<keyword evidence="1" id="KW-0812">Transmembrane</keyword>
<dbReference type="EMBL" id="ML991771">
    <property type="protein sequence ID" value="KAF2239867.1"/>
    <property type="molecule type" value="Genomic_DNA"/>
</dbReference>
<dbReference type="AlphaFoldDB" id="A0A6A6HPB0"/>
<reference evidence="2" key="1">
    <citation type="journal article" date="2020" name="Stud. Mycol.">
        <title>101 Dothideomycetes genomes: a test case for predicting lifestyles and emergence of pathogens.</title>
        <authorList>
            <person name="Haridas S."/>
            <person name="Albert R."/>
            <person name="Binder M."/>
            <person name="Bloem J."/>
            <person name="Labutti K."/>
            <person name="Salamov A."/>
            <person name="Andreopoulos B."/>
            <person name="Baker S."/>
            <person name="Barry K."/>
            <person name="Bills G."/>
            <person name="Bluhm B."/>
            <person name="Cannon C."/>
            <person name="Castanera R."/>
            <person name="Culley D."/>
            <person name="Daum C."/>
            <person name="Ezra D."/>
            <person name="Gonzalez J."/>
            <person name="Henrissat B."/>
            <person name="Kuo A."/>
            <person name="Liang C."/>
            <person name="Lipzen A."/>
            <person name="Lutzoni F."/>
            <person name="Magnuson J."/>
            <person name="Mondo S."/>
            <person name="Nolan M."/>
            <person name="Ohm R."/>
            <person name="Pangilinan J."/>
            <person name="Park H.-J."/>
            <person name="Ramirez L."/>
            <person name="Alfaro M."/>
            <person name="Sun H."/>
            <person name="Tritt A."/>
            <person name="Yoshinaga Y."/>
            <person name="Zwiers L.-H."/>
            <person name="Turgeon B."/>
            <person name="Goodwin S."/>
            <person name="Spatafora J."/>
            <person name="Crous P."/>
            <person name="Grigoriev I."/>
        </authorList>
    </citation>
    <scope>NUCLEOTIDE SEQUENCE</scope>
    <source>
        <strain evidence="2">Tuck. ex Michener</strain>
    </source>
</reference>
<evidence type="ECO:0000313" key="3">
    <source>
        <dbReference type="Proteomes" id="UP000800092"/>
    </source>
</evidence>
<evidence type="ECO:0000313" key="2">
    <source>
        <dbReference type="EMBL" id="KAF2239867.1"/>
    </source>
</evidence>
<keyword evidence="3" id="KW-1185">Reference proteome</keyword>
<evidence type="ECO:0000256" key="1">
    <source>
        <dbReference type="SAM" id="Phobius"/>
    </source>
</evidence>
<dbReference type="Proteomes" id="UP000800092">
    <property type="component" value="Unassembled WGS sequence"/>
</dbReference>
<proteinExistence type="predicted"/>
<sequence length="51" mass="5879">MMRDTEIAKGPAYMIQLITLSYCYHCRFGLAFLILSFSHSFNHNCVYLNGS</sequence>